<dbReference type="GO" id="GO:0008270">
    <property type="term" value="F:zinc ion binding"/>
    <property type="evidence" value="ECO:0007669"/>
    <property type="project" value="UniProtKB-KW"/>
</dbReference>
<dbReference type="InterPro" id="IPR002893">
    <property type="entry name" value="Znf_MYND"/>
</dbReference>
<dbReference type="AlphaFoldDB" id="A0A6A4HAI2"/>
<evidence type="ECO:0000313" key="8">
    <source>
        <dbReference type="Proteomes" id="UP000799118"/>
    </source>
</evidence>
<dbReference type="PROSITE" id="PS50865">
    <property type="entry name" value="ZF_MYND_2"/>
    <property type="match status" value="1"/>
</dbReference>
<evidence type="ECO:0000256" key="1">
    <source>
        <dbReference type="ARBA" id="ARBA00022723"/>
    </source>
</evidence>
<feature type="domain" description="MYND-type" evidence="6">
    <location>
        <begin position="227"/>
        <end position="264"/>
    </location>
</feature>
<name>A0A6A4HAI2_9AGAR</name>
<dbReference type="SUPFAM" id="SSF144232">
    <property type="entry name" value="HIT/MYND zinc finger-like"/>
    <property type="match status" value="1"/>
</dbReference>
<evidence type="ECO:0000313" key="7">
    <source>
        <dbReference type="EMBL" id="KAE9395061.1"/>
    </source>
</evidence>
<keyword evidence="2 4" id="KW-0863">Zinc-finger</keyword>
<evidence type="ECO:0000256" key="2">
    <source>
        <dbReference type="ARBA" id="ARBA00022771"/>
    </source>
</evidence>
<organism evidence="7 8">
    <name type="scientific">Gymnopus androsaceus JB14</name>
    <dbReference type="NCBI Taxonomy" id="1447944"/>
    <lineage>
        <taxon>Eukaryota</taxon>
        <taxon>Fungi</taxon>
        <taxon>Dikarya</taxon>
        <taxon>Basidiomycota</taxon>
        <taxon>Agaricomycotina</taxon>
        <taxon>Agaricomycetes</taxon>
        <taxon>Agaricomycetidae</taxon>
        <taxon>Agaricales</taxon>
        <taxon>Marasmiineae</taxon>
        <taxon>Omphalotaceae</taxon>
        <taxon>Gymnopus</taxon>
    </lineage>
</organism>
<proteinExistence type="predicted"/>
<dbReference type="Gene3D" id="6.10.140.2220">
    <property type="match status" value="1"/>
</dbReference>
<sequence>MYGVIRFLDTDLLPASLGEDYPKVIKSGIDEEGQHHKSPEITGPCGIALLFYRAGRMNILEKLLDVKKVQQFDLRARSGRSAFLDVYLHRRGSNLEMGFQNNDSEEEAQHGVRYLIVPDADGQHSQWIPQSTSDLGSPWGGSREWVVAQGAAVTKAIWWHEIWNWPMDVSWSGMTGEEKAECKQWNDSREEERRVESESEPKSMRESPEEIERQYSRYYSEMRKRCRAECGEKNAKLACSKCKSTRYCSTACQAEDWKYHKTYCGTKELTLAQYLS</sequence>
<keyword evidence="8" id="KW-1185">Reference proteome</keyword>
<keyword evidence="3" id="KW-0862">Zinc</keyword>
<protein>
    <recommendedName>
        <fullName evidence="6">MYND-type domain-containing protein</fullName>
    </recommendedName>
</protein>
<dbReference type="EMBL" id="ML769538">
    <property type="protein sequence ID" value="KAE9395061.1"/>
    <property type="molecule type" value="Genomic_DNA"/>
</dbReference>
<evidence type="ECO:0000256" key="5">
    <source>
        <dbReference type="SAM" id="MobiDB-lite"/>
    </source>
</evidence>
<evidence type="ECO:0000256" key="3">
    <source>
        <dbReference type="ARBA" id="ARBA00022833"/>
    </source>
</evidence>
<gene>
    <name evidence="7" type="ORF">BT96DRAFT_885944</name>
</gene>
<evidence type="ECO:0000259" key="6">
    <source>
        <dbReference type="PROSITE" id="PS50865"/>
    </source>
</evidence>
<accession>A0A6A4HAI2</accession>
<evidence type="ECO:0000256" key="4">
    <source>
        <dbReference type="PROSITE-ProRule" id="PRU00134"/>
    </source>
</evidence>
<reference evidence="7" key="1">
    <citation type="journal article" date="2019" name="Environ. Microbiol.">
        <title>Fungal ecological strategies reflected in gene transcription - a case study of two litter decomposers.</title>
        <authorList>
            <person name="Barbi F."/>
            <person name="Kohler A."/>
            <person name="Barry K."/>
            <person name="Baskaran P."/>
            <person name="Daum C."/>
            <person name="Fauchery L."/>
            <person name="Ihrmark K."/>
            <person name="Kuo A."/>
            <person name="LaButti K."/>
            <person name="Lipzen A."/>
            <person name="Morin E."/>
            <person name="Grigoriev I.V."/>
            <person name="Henrissat B."/>
            <person name="Lindahl B."/>
            <person name="Martin F."/>
        </authorList>
    </citation>
    <scope>NUCLEOTIDE SEQUENCE</scope>
    <source>
        <strain evidence="7">JB14</strain>
    </source>
</reference>
<dbReference type="Proteomes" id="UP000799118">
    <property type="component" value="Unassembled WGS sequence"/>
</dbReference>
<dbReference type="Pfam" id="PF01753">
    <property type="entry name" value="zf-MYND"/>
    <property type="match status" value="1"/>
</dbReference>
<feature type="region of interest" description="Disordered" evidence="5">
    <location>
        <begin position="180"/>
        <end position="209"/>
    </location>
</feature>
<dbReference type="OrthoDB" id="9922773at2759"/>
<keyword evidence="1" id="KW-0479">Metal-binding</keyword>